<feature type="compositionally biased region" description="Low complexity" evidence="8">
    <location>
        <begin position="906"/>
        <end position="932"/>
    </location>
</feature>
<keyword evidence="3" id="KW-0479">Metal-binding</keyword>
<dbReference type="SUPFAM" id="SSF56672">
    <property type="entry name" value="DNA/RNA polymerases"/>
    <property type="match status" value="1"/>
</dbReference>
<proteinExistence type="predicted"/>
<dbReference type="STRING" id="94643.A0A2A9MJM1"/>
<keyword evidence="11" id="KW-1185">Reference proteome</keyword>
<feature type="compositionally biased region" description="Basic and acidic residues" evidence="8">
    <location>
        <begin position="1036"/>
        <end position="1049"/>
    </location>
</feature>
<dbReference type="GO" id="GO:0005634">
    <property type="term" value="C:nucleus"/>
    <property type="evidence" value="ECO:0007669"/>
    <property type="project" value="UniProtKB-SubCell"/>
</dbReference>
<reference evidence="10 11" key="1">
    <citation type="submission" date="2017-09" db="EMBL/GenBank/DDBJ databases">
        <title>Genome sequencing of Besnoitia besnoiti strain Bb-Ger1.</title>
        <authorList>
            <person name="Schares G."/>
            <person name="Venepally P."/>
            <person name="Lorenzi H.A."/>
        </authorList>
    </citation>
    <scope>NUCLEOTIDE SEQUENCE [LARGE SCALE GENOMIC DNA]</scope>
    <source>
        <strain evidence="10 11">Bb-Ger1</strain>
    </source>
</reference>
<evidence type="ECO:0000313" key="11">
    <source>
        <dbReference type="Proteomes" id="UP000224006"/>
    </source>
</evidence>
<dbReference type="PANTHER" id="PTHR45873">
    <property type="entry name" value="DNA POLYMERASE ETA"/>
    <property type="match status" value="1"/>
</dbReference>
<feature type="region of interest" description="Disordered" evidence="8">
    <location>
        <begin position="213"/>
        <end position="241"/>
    </location>
</feature>
<keyword evidence="6" id="KW-0539">Nucleus</keyword>
<feature type="compositionally biased region" description="Low complexity" evidence="8">
    <location>
        <begin position="97"/>
        <end position="113"/>
    </location>
</feature>
<dbReference type="GO" id="GO:0046872">
    <property type="term" value="F:metal ion binding"/>
    <property type="evidence" value="ECO:0007669"/>
    <property type="project" value="UniProtKB-KW"/>
</dbReference>
<feature type="region of interest" description="Disordered" evidence="8">
    <location>
        <begin position="709"/>
        <end position="932"/>
    </location>
</feature>
<feature type="compositionally biased region" description="Low complexity" evidence="8">
    <location>
        <begin position="365"/>
        <end position="379"/>
    </location>
</feature>
<dbReference type="Gene3D" id="3.40.1170.60">
    <property type="match status" value="1"/>
</dbReference>
<dbReference type="RefSeq" id="XP_029219806.1">
    <property type="nucleotide sequence ID" value="XM_029363883.1"/>
</dbReference>
<feature type="compositionally biased region" description="Low complexity" evidence="8">
    <location>
        <begin position="1150"/>
        <end position="1171"/>
    </location>
</feature>
<feature type="compositionally biased region" description="Basic and acidic residues" evidence="8">
    <location>
        <begin position="1174"/>
        <end position="1186"/>
    </location>
</feature>
<feature type="domain" description="UmuC" evidence="9">
    <location>
        <begin position="451"/>
        <end position="511"/>
    </location>
</feature>
<dbReference type="InterPro" id="IPR036775">
    <property type="entry name" value="DNA_pol_Y-fam_lit_finger_sf"/>
</dbReference>
<dbReference type="Pfam" id="PF00817">
    <property type="entry name" value="IMS"/>
    <property type="match status" value="1"/>
</dbReference>
<dbReference type="Gene3D" id="1.10.150.20">
    <property type="entry name" value="5' to 3' exonuclease, C-terminal subdomain"/>
    <property type="match status" value="1"/>
</dbReference>
<feature type="compositionally biased region" description="Polar residues" evidence="8">
    <location>
        <begin position="214"/>
        <end position="227"/>
    </location>
</feature>
<feature type="compositionally biased region" description="Basic and acidic residues" evidence="8">
    <location>
        <begin position="791"/>
        <end position="822"/>
    </location>
</feature>
<comment type="caution">
    <text evidence="10">The sequence shown here is derived from an EMBL/GenBank/DDBJ whole genome shotgun (WGS) entry which is preliminary data.</text>
</comment>
<accession>A0A2A9MJM1</accession>
<feature type="region of interest" description="Disordered" evidence="8">
    <location>
        <begin position="1011"/>
        <end position="1196"/>
    </location>
</feature>
<name>A0A2A9MJM1_BESBE</name>
<dbReference type="OrthoDB" id="332757at2759"/>
<dbReference type="InterPro" id="IPR052230">
    <property type="entry name" value="DNA_polymerase_eta"/>
</dbReference>
<dbReference type="GO" id="GO:0003684">
    <property type="term" value="F:damaged DNA binding"/>
    <property type="evidence" value="ECO:0007669"/>
    <property type="project" value="InterPro"/>
</dbReference>
<keyword evidence="5" id="KW-0234">DNA repair</keyword>
<sequence>MATLGDARCHVPVLAHVDLDCFYCQVEHRRLGIPRSEPLVVRQWQSAIAVNYPARRLGIRRGDRCSAISQKFPQVHIVHVDVIRVAAEEASAAAPRAASSASSASPGCACEAPEAPPPDGPPDNRNPLERAACLALRGDKRAKVTFSDFTTGNRGSDKVSLARYRLASDEVLSLLVEQCPCVERASIDEVYLDLTSQTAELLAPFFHHLKASQAPESRGSSSLQTPESRLDACGAPEGDGAHALQTKAEPILSSPGGSAPPVADANRDCALSTAALTPPQPTLRAQSSPQAAPPLPDLQTQAVLLLAWLGGTKGGKDIREALGVFLPELLDDQAYVNLAVVPRLKAAEPPAAAPTVNSPLSATHAPAQGGEASAAASPGVWRPSEGALRASTPAASVAPYWPRECSFQAGYQTHPPDVDLFFSLFLNEVRSRGAQALELLWVLVGGVLLYRLRAAVKQRSQFTMSGAVARSKLLAKTASAQFKPDRQVLVPSALAERFLAPLDFRSLKGLRGKKGAKISQAFPHSSRVGDLLSVPLEVLKAKLGAEEAASLFSMLRGDLEGGDAVKPNLRVKSMLAFKSFPIDAGNPARLASEKGGLAQWLSGLCVELQRRTEQEFVSYRRTPKTLTVYYRTGAPQWNQISRSCPLAPASSPRAAPTLEQIEGATLAALLRLAREWGPEGLPNCSKIGIAVSDFLEDALPEATPRITQFFARKRPRESAGTPAETGAGETAPGEAEASPLQRRKRRETAEGEDGRAGAEEGLAAATVGLSEPGAGRSPFAQRGSSLSNAHMKTDLGTKEERAERPAGARESDAFASRLDSRGGETASQAEATAAPDCGLGMATPSVLGPQAEGRGDGGGGAAGEVPSAQMPQAGTAGSPAPRAAVGCALSPRKATPSRGQSRDAAADAACSEAAEGARGAREAAAAEPDAPEGLRAAGGLIGGLGRDACVADITHTEEAEDSRDGGLCAGEPDDDLDDGFPCLREGPLAVEDFPAEPRCVSLDVVCISDNSQDEMETQPCERVPASPSAAPSPPEGDARGELSREREAGDGAACEAPRPQTSERRRLISAVSPAGALPGLLGVVSSPPRPPLVEAEASLGGDFSELVDDEDSSRLPETIPVSSDSETEIALDDRGRGDEADGKAGSVCVAPAASSPASARASPSRSLSPRSTRTHAEGRLRQKTLEEAPLSRPKRREDSVLCRQCNTLVKLSDLQVHLDEHMAAFVFQETNPKCLASMASQTIAQIEASQSQRVQERLRREQQLLEEENQITLDAFIRKRLYAKKGRR</sequence>
<evidence type="ECO:0000256" key="5">
    <source>
        <dbReference type="ARBA" id="ARBA00023204"/>
    </source>
</evidence>
<feature type="region of interest" description="Disordered" evidence="8">
    <location>
        <begin position="97"/>
        <end position="127"/>
    </location>
</feature>
<dbReference type="InterPro" id="IPR001126">
    <property type="entry name" value="UmuC"/>
</dbReference>
<dbReference type="PROSITE" id="PS50173">
    <property type="entry name" value="UMUC"/>
    <property type="match status" value="2"/>
</dbReference>
<dbReference type="InterPro" id="IPR043128">
    <property type="entry name" value="Rev_trsase/Diguanyl_cyclase"/>
</dbReference>
<dbReference type="GeneID" id="40310377"/>
<keyword evidence="2" id="KW-0808">Transferase</keyword>
<dbReference type="GO" id="GO:0005657">
    <property type="term" value="C:replication fork"/>
    <property type="evidence" value="ECO:0007669"/>
    <property type="project" value="TreeGrafter"/>
</dbReference>
<evidence type="ECO:0000256" key="2">
    <source>
        <dbReference type="ARBA" id="ARBA00022679"/>
    </source>
</evidence>
<keyword evidence="4" id="KW-0227">DNA damage</keyword>
<evidence type="ECO:0000256" key="3">
    <source>
        <dbReference type="ARBA" id="ARBA00022723"/>
    </source>
</evidence>
<dbReference type="GO" id="GO:0042276">
    <property type="term" value="P:error-prone translesion synthesis"/>
    <property type="evidence" value="ECO:0007669"/>
    <property type="project" value="TreeGrafter"/>
</dbReference>
<dbReference type="KEGG" id="bbes:BESB_054480"/>
<evidence type="ECO:0000256" key="4">
    <source>
        <dbReference type="ARBA" id="ARBA00022763"/>
    </source>
</evidence>
<dbReference type="GO" id="GO:0035861">
    <property type="term" value="C:site of double-strand break"/>
    <property type="evidence" value="ECO:0007669"/>
    <property type="project" value="TreeGrafter"/>
</dbReference>
<feature type="compositionally biased region" description="Low complexity" evidence="8">
    <location>
        <begin position="759"/>
        <end position="769"/>
    </location>
</feature>
<comment type="subcellular location">
    <subcellularLocation>
        <location evidence="1">Nucleus</location>
    </subcellularLocation>
</comment>
<dbReference type="EMBL" id="NWUJ01000004">
    <property type="protein sequence ID" value="PFH35797.1"/>
    <property type="molecule type" value="Genomic_DNA"/>
</dbReference>
<dbReference type="SUPFAM" id="SSF100879">
    <property type="entry name" value="Lesion bypass DNA polymerase (Y-family), little finger domain"/>
    <property type="match status" value="1"/>
</dbReference>
<gene>
    <name evidence="10" type="ORF">BESB_054480</name>
</gene>
<dbReference type="PANTHER" id="PTHR45873:SF1">
    <property type="entry name" value="DNA POLYMERASE ETA"/>
    <property type="match status" value="1"/>
</dbReference>
<dbReference type="Pfam" id="PF11799">
    <property type="entry name" value="IMS_C"/>
    <property type="match status" value="1"/>
</dbReference>
<feature type="region of interest" description="Disordered" evidence="8">
    <location>
        <begin position="350"/>
        <end position="379"/>
    </location>
</feature>
<dbReference type="Gene3D" id="3.30.70.270">
    <property type="match status" value="2"/>
</dbReference>
<feature type="compositionally biased region" description="Low complexity" evidence="8">
    <location>
        <begin position="718"/>
        <end position="739"/>
    </location>
</feature>
<feature type="compositionally biased region" description="Basic and acidic residues" evidence="8">
    <location>
        <begin position="1131"/>
        <end position="1142"/>
    </location>
</feature>
<dbReference type="VEuPathDB" id="ToxoDB:BESB_054480"/>
<dbReference type="Gene3D" id="3.30.1490.100">
    <property type="entry name" value="DNA polymerase, Y-family, little finger domain"/>
    <property type="match status" value="1"/>
</dbReference>
<evidence type="ECO:0000256" key="8">
    <source>
        <dbReference type="SAM" id="MobiDB-lite"/>
    </source>
</evidence>
<evidence type="ECO:0000256" key="7">
    <source>
        <dbReference type="ARBA" id="ARBA00044975"/>
    </source>
</evidence>
<dbReference type="Proteomes" id="UP000224006">
    <property type="component" value="Chromosome IV"/>
</dbReference>
<dbReference type="GO" id="GO:0009314">
    <property type="term" value="P:response to radiation"/>
    <property type="evidence" value="ECO:0007669"/>
    <property type="project" value="TreeGrafter"/>
</dbReference>
<evidence type="ECO:0000259" key="9">
    <source>
        <dbReference type="PROSITE" id="PS50173"/>
    </source>
</evidence>
<feature type="domain" description="UmuC" evidence="9">
    <location>
        <begin position="14"/>
        <end position="78"/>
    </location>
</feature>
<evidence type="ECO:0000256" key="1">
    <source>
        <dbReference type="ARBA" id="ARBA00004123"/>
    </source>
</evidence>
<dbReference type="GO" id="GO:0006281">
    <property type="term" value="P:DNA repair"/>
    <property type="evidence" value="ECO:0007669"/>
    <property type="project" value="UniProtKB-KW"/>
</dbReference>
<protein>
    <recommendedName>
        <fullName evidence="7">DNA polymerase eta</fullName>
    </recommendedName>
</protein>
<dbReference type="InterPro" id="IPR043502">
    <property type="entry name" value="DNA/RNA_pol_sf"/>
</dbReference>
<dbReference type="GO" id="GO:0003887">
    <property type="term" value="F:DNA-directed DNA polymerase activity"/>
    <property type="evidence" value="ECO:0007669"/>
    <property type="project" value="TreeGrafter"/>
</dbReference>
<dbReference type="InterPro" id="IPR017961">
    <property type="entry name" value="DNA_pol_Y-fam_little_finger"/>
</dbReference>
<feature type="compositionally biased region" description="Basic and acidic residues" evidence="8">
    <location>
        <begin position="747"/>
        <end position="758"/>
    </location>
</feature>
<evidence type="ECO:0000256" key="6">
    <source>
        <dbReference type="ARBA" id="ARBA00023242"/>
    </source>
</evidence>
<evidence type="ECO:0000313" key="10">
    <source>
        <dbReference type="EMBL" id="PFH35797.1"/>
    </source>
</evidence>
<organism evidence="10 11">
    <name type="scientific">Besnoitia besnoiti</name>
    <name type="common">Apicomplexan protozoan</name>
    <dbReference type="NCBI Taxonomy" id="94643"/>
    <lineage>
        <taxon>Eukaryota</taxon>
        <taxon>Sar</taxon>
        <taxon>Alveolata</taxon>
        <taxon>Apicomplexa</taxon>
        <taxon>Conoidasida</taxon>
        <taxon>Coccidia</taxon>
        <taxon>Eucoccidiorida</taxon>
        <taxon>Eimeriorina</taxon>
        <taxon>Sarcocystidae</taxon>
        <taxon>Besnoitia</taxon>
    </lineage>
</organism>